<evidence type="ECO:0000313" key="4">
    <source>
        <dbReference type="Proteomes" id="UP001519294"/>
    </source>
</evidence>
<dbReference type="PANTHER" id="PTHR39176">
    <property type="entry name" value="PERIPLASMIC PROTEIN-RELATED"/>
    <property type="match status" value="1"/>
</dbReference>
<dbReference type="Proteomes" id="UP001519294">
    <property type="component" value="Unassembled WGS sequence"/>
</dbReference>
<dbReference type="RefSeq" id="WP_226371588.1">
    <property type="nucleotide sequence ID" value="NZ_JAGIKX010000036.1"/>
</dbReference>
<feature type="domain" description="Lysozyme inhibitor LprI-like N-terminal" evidence="2">
    <location>
        <begin position="232"/>
        <end position="306"/>
    </location>
</feature>
<dbReference type="InterPro" id="IPR009739">
    <property type="entry name" value="LprI-like_N"/>
</dbReference>
<keyword evidence="1" id="KW-0175">Coiled coil</keyword>
<accession>A0ABS4SB93</accession>
<dbReference type="PROSITE" id="PS51257">
    <property type="entry name" value="PROKAR_LIPOPROTEIN"/>
    <property type="match status" value="1"/>
</dbReference>
<proteinExistence type="predicted"/>
<evidence type="ECO:0000256" key="1">
    <source>
        <dbReference type="SAM" id="Coils"/>
    </source>
</evidence>
<name>A0ABS4SB93_9BACI</name>
<organism evidence="3 4">
    <name type="scientific">Virgibacillus alimentarius</name>
    <dbReference type="NCBI Taxonomy" id="698769"/>
    <lineage>
        <taxon>Bacteria</taxon>
        <taxon>Bacillati</taxon>
        <taxon>Bacillota</taxon>
        <taxon>Bacilli</taxon>
        <taxon>Bacillales</taxon>
        <taxon>Bacillaceae</taxon>
        <taxon>Virgibacillus</taxon>
    </lineage>
</organism>
<evidence type="ECO:0000259" key="2">
    <source>
        <dbReference type="Pfam" id="PF07007"/>
    </source>
</evidence>
<dbReference type="EMBL" id="JAGIKX010000036">
    <property type="protein sequence ID" value="MBP2258788.1"/>
    <property type="molecule type" value="Genomic_DNA"/>
</dbReference>
<comment type="caution">
    <text evidence="3">The sequence shown here is derived from an EMBL/GenBank/DDBJ whole genome shotgun (WGS) entry which is preliminary data.</text>
</comment>
<dbReference type="PANTHER" id="PTHR39176:SF1">
    <property type="entry name" value="PERIPLASMIC PROTEIN"/>
    <property type="match status" value="1"/>
</dbReference>
<keyword evidence="4" id="KW-1185">Reference proteome</keyword>
<dbReference type="InterPro" id="IPR011990">
    <property type="entry name" value="TPR-like_helical_dom_sf"/>
</dbReference>
<gene>
    <name evidence="3" type="ORF">J2Z81_002773</name>
</gene>
<sequence length="313" mass="36203">MKRIFLIFAIIFVLVGCNSAFKDSVTEAEAALENGDFENALKLFNVALEEKPDSPEVKDRIALLDDYATLQEKMENAKWTEAVDLANDILKNDTIVPSLQTEVEELLTTIEEEEEKEKQMASDLKKIEELIANDDVEKANSKISELESKTNALDRELDDLHNQLEVVEKRIAEKERKEKEAEKKRLEAEAKQQATEANNLKEKYMQKADNLDDRIMSKAKELFEQDVQPGFYGQYHREWDDLLNEVWGELKKTMPTNEFEQLKSEQNDWIKNKEQTFAEMPDEPASARAAGVDYLAAETKSRTYYLIENYMNE</sequence>
<reference evidence="3 4" key="1">
    <citation type="submission" date="2021-03" db="EMBL/GenBank/DDBJ databases">
        <title>Genomic Encyclopedia of Type Strains, Phase IV (KMG-IV): sequencing the most valuable type-strain genomes for metagenomic binning, comparative biology and taxonomic classification.</title>
        <authorList>
            <person name="Goeker M."/>
        </authorList>
    </citation>
    <scope>NUCLEOTIDE SEQUENCE [LARGE SCALE GENOMIC DNA]</scope>
    <source>
        <strain evidence="3 4">DSM 25790</strain>
    </source>
</reference>
<dbReference type="Pfam" id="PF07007">
    <property type="entry name" value="LprI"/>
    <property type="match status" value="1"/>
</dbReference>
<feature type="coiled-coil region" evidence="1">
    <location>
        <begin position="96"/>
        <end position="221"/>
    </location>
</feature>
<dbReference type="Gene3D" id="1.25.40.10">
    <property type="entry name" value="Tetratricopeptide repeat domain"/>
    <property type="match status" value="1"/>
</dbReference>
<protein>
    <submittedName>
        <fullName evidence="3">Chromosome segregation ATPase</fullName>
    </submittedName>
</protein>
<evidence type="ECO:0000313" key="3">
    <source>
        <dbReference type="EMBL" id="MBP2258788.1"/>
    </source>
</evidence>